<reference evidence="6 7" key="1">
    <citation type="submission" date="2018-04" db="EMBL/GenBank/DDBJ databases">
        <title>Genomic Encyclopedia of Type Strains, Phase IV (KMG-IV): sequencing the most valuable type-strain genomes for metagenomic binning, comparative biology and taxonomic classification.</title>
        <authorList>
            <person name="Goeker M."/>
        </authorList>
    </citation>
    <scope>NUCLEOTIDE SEQUENCE [LARGE SCALE GENOMIC DNA]</scope>
    <source>
        <strain evidence="6 7">DSM 20705</strain>
    </source>
</reference>
<dbReference type="InterPro" id="IPR047865">
    <property type="entry name" value="Ribosomal_uL10_bac_type"/>
</dbReference>
<dbReference type="InterPro" id="IPR022973">
    <property type="entry name" value="Ribosomal_uL10_bac"/>
</dbReference>
<keyword evidence="7" id="KW-1185">Reference proteome</keyword>
<organism evidence="6 7">
    <name type="scientific">Ezakiella coagulans</name>
    <dbReference type="NCBI Taxonomy" id="46507"/>
    <lineage>
        <taxon>Bacteria</taxon>
        <taxon>Bacillati</taxon>
        <taxon>Bacillota</taxon>
        <taxon>Tissierellia</taxon>
        <taxon>Ezakiella</taxon>
    </lineage>
</organism>
<dbReference type="EMBL" id="QEKV01000001">
    <property type="protein sequence ID" value="PVY95530.1"/>
    <property type="molecule type" value="Genomic_DNA"/>
</dbReference>
<dbReference type="PROSITE" id="PS01109">
    <property type="entry name" value="RIBOSOMAL_L10"/>
    <property type="match status" value="1"/>
</dbReference>
<keyword evidence="5" id="KW-0694">RNA-binding</keyword>
<keyword evidence="5" id="KW-0699">rRNA-binding</keyword>
<evidence type="ECO:0000256" key="3">
    <source>
        <dbReference type="ARBA" id="ARBA00023274"/>
    </source>
</evidence>
<protein>
    <recommendedName>
        <fullName evidence="4 5">Large ribosomal subunit protein uL10</fullName>
    </recommendedName>
</protein>
<comment type="function">
    <text evidence="5">Forms part of the ribosomal stalk, playing a central role in the interaction of the ribosome with GTP-bound translation factors.</text>
</comment>
<dbReference type="GO" id="GO:0070180">
    <property type="term" value="F:large ribosomal subunit rRNA binding"/>
    <property type="evidence" value="ECO:0007669"/>
    <property type="project" value="UniProtKB-UniRule"/>
</dbReference>
<dbReference type="GO" id="GO:0006412">
    <property type="term" value="P:translation"/>
    <property type="evidence" value="ECO:0007669"/>
    <property type="project" value="UniProtKB-UniRule"/>
</dbReference>
<keyword evidence="3 5" id="KW-0687">Ribonucleoprotein</keyword>
<dbReference type="CDD" id="cd05797">
    <property type="entry name" value="Ribosomal_L10"/>
    <property type="match status" value="1"/>
</dbReference>
<dbReference type="AlphaFoldDB" id="A0A2U1E6F4"/>
<evidence type="ECO:0000313" key="7">
    <source>
        <dbReference type="Proteomes" id="UP000245793"/>
    </source>
</evidence>
<evidence type="ECO:0000256" key="5">
    <source>
        <dbReference type="HAMAP-Rule" id="MF_00362"/>
    </source>
</evidence>
<accession>A0A2U1E6F4</accession>
<dbReference type="Gene3D" id="3.30.70.1730">
    <property type="match status" value="1"/>
</dbReference>
<dbReference type="NCBIfam" id="NF000955">
    <property type="entry name" value="PRK00099.1-1"/>
    <property type="match status" value="1"/>
</dbReference>
<dbReference type="HAMAP" id="MF_00362">
    <property type="entry name" value="Ribosomal_uL10"/>
    <property type="match status" value="1"/>
</dbReference>
<evidence type="ECO:0000256" key="1">
    <source>
        <dbReference type="ARBA" id="ARBA00008889"/>
    </source>
</evidence>
<dbReference type="InterPro" id="IPR002363">
    <property type="entry name" value="Ribosomal_uL10_CS_bac"/>
</dbReference>
<dbReference type="PANTHER" id="PTHR11560">
    <property type="entry name" value="39S RIBOSOMAL PROTEIN L10, MITOCHONDRIAL"/>
    <property type="match status" value="1"/>
</dbReference>
<dbReference type="RefSeq" id="WP_034548290.1">
    <property type="nucleotide sequence ID" value="NZ_CAUPJO010000015.1"/>
</dbReference>
<sequence length="175" mass="19262">MREAVLKQKESTVAEIKEKIEKSSSMVLVEYRGLTVEDVTELRKNYREAGVDYKVYKNTLMARAFTELGYEDFTKNFHGPNAIAFAYDDIAAAARVSNKFAKENDKLVIKSGMVDGKEIDLDGIKALAELPTKEVLLSQVLGGLNGPIQGFANVLSGTMRSLVIALDQIRAGKAE</sequence>
<evidence type="ECO:0000256" key="4">
    <source>
        <dbReference type="ARBA" id="ARBA00035202"/>
    </source>
</evidence>
<dbReference type="GO" id="GO:0003735">
    <property type="term" value="F:structural constituent of ribosome"/>
    <property type="evidence" value="ECO:0007669"/>
    <property type="project" value="InterPro"/>
</dbReference>
<gene>
    <name evidence="5" type="primary">rplJ</name>
    <name evidence="6" type="ORF">C7381_10156</name>
</gene>
<comment type="subunit">
    <text evidence="5">Part of the ribosomal stalk of the 50S ribosomal subunit. The N-terminus interacts with L11 and the large rRNA to form the base of the stalk. The C-terminus forms an elongated spine to which L12 dimers bind in a sequential fashion forming a multimeric L10(L12)X complex.</text>
</comment>
<evidence type="ECO:0000256" key="2">
    <source>
        <dbReference type="ARBA" id="ARBA00022980"/>
    </source>
</evidence>
<evidence type="ECO:0000313" key="6">
    <source>
        <dbReference type="EMBL" id="PVY95530.1"/>
    </source>
</evidence>
<dbReference type="GO" id="GO:0015934">
    <property type="term" value="C:large ribosomal subunit"/>
    <property type="evidence" value="ECO:0007669"/>
    <property type="project" value="InterPro"/>
</dbReference>
<keyword evidence="2 5" id="KW-0689">Ribosomal protein</keyword>
<dbReference type="SUPFAM" id="SSF160369">
    <property type="entry name" value="Ribosomal protein L10-like"/>
    <property type="match status" value="1"/>
</dbReference>
<dbReference type="Gene3D" id="6.10.250.290">
    <property type="match status" value="1"/>
</dbReference>
<name>A0A2U1E6F4_9FIRM</name>
<dbReference type="InterPro" id="IPR043141">
    <property type="entry name" value="Ribosomal_uL10-like_sf"/>
</dbReference>
<dbReference type="Proteomes" id="UP000245793">
    <property type="component" value="Unassembled WGS sequence"/>
</dbReference>
<proteinExistence type="inferred from homology"/>
<comment type="similarity">
    <text evidence="1 5">Belongs to the universal ribosomal protein uL10 family.</text>
</comment>
<dbReference type="InterPro" id="IPR001790">
    <property type="entry name" value="Ribosomal_uL10"/>
</dbReference>
<dbReference type="Pfam" id="PF00466">
    <property type="entry name" value="Ribosomal_L10"/>
    <property type="match status" value="1"/>
</dbReference>
<comment type="caution">
    <text evidence="6">The sequence shown here is derived from an EMBL/GenBank/DDBJ whole genome shotgun (WGS) entry which is preliminary data.</text>
</comment>